<gene>
    <name evidence="1" type="ORF">M404DRAFT_143153</name>
</gene>
<dbReference type="Proteomes" id="UP000054217">
    <property type="component" value="Unassembled WGS sequence"/>
</dbReference>
<name>A0A0C3J5T5_PISTI</name>
<organism evidence="1 2">
    <name type="scientific">Pisolithus tinctorius Marx 270</name>
    <dbReference type="NCBI Taxonomy" id="870435"/>
    <lineage>
        <taxon>Eukaryota</taxon>
        <taxon>Fungi</taxon>
        <taxon>Dikarya</taxon>
        <taxon>Basidiomycota</taxon>
        <taxon>Agaricomycotina</taxon>
        <taxon>Agaricomycetes</taxon>
        <taxon>Agaricomycetidae</taxon>
        <taxon>Boletales</taxon>
        <taxon>Sclerodermatineae</taxon>
        <taxon>Pisolithaceae</taxon>
        <taxon>Pisolithus</taxon>
    </lineage>
</organism>
<dbReference type="AlphaFoldDB" id="A0A0C3J5T5"/>
<protein>
    <submittedName>
        <fullName evidence="1">Uncharacterized protein</fullName>
    </submittedName>
</protein>
<evidence type="ECO:0000313" key="2">
    <source>
        <dbReference type="Proteomes" id="UP000054217"/>
    </source>
</evidence>
<reference evidence="2" key="2">
    <citation type="submission" date="2015-01" db="EMBL/GenBank/DDBJ databases">
        <title>Evolutionary Origins and Diversification of the Mycorrhizal Mutualists.</title>
        <authorList>
            <consortium name="DOE Joint Genome Institute"/>
            <consortium name="Mycorrhizal Genomics Consortium"/>
            <person name="Kohler A."/>
            <person name="Kuo A."/>
            <person name="Nagy L.G."/>
            <person name="Floudas D."/>
            <person name="Copeland A."/>
            <person name="Barry K.W."/>
            <person name="Cichocki N."/>
            <person name="Veneault-Fourrey C."/>
            <person name="LaButti K."/>
            <person name="Lindquist E.A."/>
            <person name="Lipzen A."/>
            <person name="Lundell T."/>
            <person name="Morin E."/>
            <person name="Murat C."/>
            <person name="Riley R."/>
            <person name="Ohm R."/>
            <person name="Sun H."/>
            <person name="Tunlid A."/>
            <person name="Henrissat B."/>
            <person name="Grigoriev I.V."/>
            <person name="Hibbett D.S."/>
            <person name="Martin F."/>
        </authorList>
    </citation>
    <scope>NUCLEOTIDE SEQUENCE [LARGE SCALE GENOMIC DNA]</scope>
    <source>
        <strain evidence="2">Marx 270</strain>
    </source>
</reference>
<dbReference type="HOGENOM" id="CLU_134560_0_0_1"/>
<sequence length="197" mass="21579">PATPEHILHALFYISQTKGVNNMLRSAIRATAYLVRELAALAMAETIIKAVSSNIENSVVTAISPQIAKILSTTEKLEKVNESATSLNDNYAQRIDSIANTTNSMDINQLEGEILLGKHLSLEYAKAHAAIKERQLLINPNSNHPTLNNLSSRESIIKAIKLALEAVEEADSPDLQLKSIMQLCNNRRLQQTPPAMG</sequence>
<evidence type="ECO:0000313" key="1">
    <source>
        <dbReference type="EMBL" id="KIO04413.1"/>
    </source>
</evidence>
<dbReference type="EMBL" id="KN831971">
    <property type="protein sequence ID" value="KIO04413.1"/>
    <property type="molecule type" value="Genomic_DNA"/>
</dbReference>
<proteinExistence type="predicted"/>
<dbReference type="InParanoid" id="A0A0C3J5T5"/>
<keyword evidence="2" id="KW-1185">Reference proteome</keyword>
<feature type="non-terminal residue" evidence="1">
    <location>
        <position position="1"/>
    </location>
</feature>
<reference evidence="1 2" key="1">
    <citation type="submission" date="2014-04" db="EMBL/GenBank/DDBJ databases">
        <authorList>
            <consortium name="DOE Joint Genome Institute"/>
            <person name="Kuo A."/>
            <person name="Kohler A."/>
            <person name="Costa M.D."/>
            <person name="Nagy L.G."/>
            <person name="Floudas D."/>
            <person name="Copeland A."/>
            <person name="Barry K.W."/>
            <person name="Cichocki N."/>
            <person name="Veneault-Fourrey C."/>
            <person name="LaButti K."/>
            <person name="Lindquist E.A."/>
            <person name="Lipzen A."/>
            <person name="Lundell T."/>
            <person name="Morin E."/>
            <person name="Murat C."/>
            <person name="Sun H."/>
            <person name="Tunlid A."/>
            <person name="Henrissat B."/>
            <person name="Grigoriev I.V."/>
            <person name="Hibbett D.S."/>
            <person name="Martin F."/>
            <person name="Nordberg H.P."/>
            <person name="Cantor M.N."/>
            <person name="Hua S.X."/>
        </authorList>
    </citation>
    <scope>NUCLEOTIDE SEQUENCE [LARGE SCALE GENOMIC DNA]</scope>
    <source>
        <strain evidence="1 2">Marx 270</strain>
    </source>
</reference>
<dbReference type="OrthoDB" id="2680542at2759"/>
<accession>A0A0C3J5T5</accession>